<dbReference type="Gene3D" id="3.10.520.10">
    <property type="entry name" value="ApbE-like domains"/>
    <property type="match status" value="1"/>
</dbReference>
<dbReference type="PANTHER" id="PTHR30040:SF2">
    <property type="entry name" value="FAD:PROTEIN FMN TRANSFERASE"/>
    <property type="match status" value="1"/>
</dbReference>
<evidence type="ECO:0000256" key="7">
    <source>
        <dbReference type="ARBA" id="ARBA00022827"/>
    </source>
</evidence>
<keyword evidence="5 11" id="KW-0808">Transferase</keyword>
<keyword evidence="8 11" id="KW-0460">Magnesium</keyword>
<name>A0ABV8XRR6_9DEIO</name>
<evidence type="ECO:0000256" key="1">
    <source>
        <dbReference type="ARBA" id="ARBA00001946"/>
    </source>
</evidence>
<dbReference type="Proteomes" id="UP001595998">
    <property type="component" value="Unassembled WGS sequence"/>
</dbReference>
<proteinExistence type="inferred from homology"/>
<protein>
    <recommendedName>
        <fullName evidence="3 11">FAD:protein FMN transferase</fullName>
        <ecNumber evidence="2 11">2.7.1.180</ecNumber>
    </recommendedName>
    <alternativeName>
        <fullName evidence="9 11">Flavin transferase</fullName>
    </alternativeName>
</protein>
<evidence type="ECO:0000256" key="6">
    <source>
        <dbReference type="ARBA" id="ARBA00022723"/>
    </source>
</evidence>
<keyword evidence="6 11" id="KW-0479">Metal-binding</keyword>
<dbReference type="EMBL" id="JBHSEH010000022">
    <property type="protein sequence ID" value="MFC4427574.1"/>
    <property type="molecule type" value="Genomic_DNA"/>
</dbReference>
<comment type="similarity">
    <text evidence="11">Belongs to the ApbE family.</text>
</comment>
<comment type="catalytic activity">
    <reaction evidence="10 11">
        <text>L-threonyl-[protein] + FAD = FMN-L-threonyl-[protein] + AMP + H(+)</text>
        <dbReference type="Rhea" id="RHEA:36847"/>
        <dbReference type="Rhea" id="RHEA-COMP:11060"/>
        <dbReference type="Rhea" id="RHEA-COMP:11061"/>
        <dbReference type="ChEBI" id="CHEBI:15378"/>
        <dbReference type="ChEBI" id="CHEBI:30013"/>
        <dbReference type="ChEBI" id="CHEBI:57692"/>
        <dbReference type="ChEBI" id="CHEBI:74257"/>
        <dbReference type="ChEBI" id="CHEBI:456215"/>
        <dbReference type="EC" id="2.7.1.180"/>
    </reaction>
</comment>
<dbReference type="PIRSF" id="PIRSF006268">
    <property type="entry name" value="ApbE"/>
    <property type="match status" value="1"/>
</dbReference>
<evidence type="ECO:0000256" key="8">
    <source>
        <dbReference type="ARBA" id="ARBA00022842"/>
    </source>
</evidence>
<sequence length="317" mass="33748">MNRLRALLQPPYRLRSVYERLLGTEVELQVVAASRRTAEAAEQAALEELERLNGLLNRFDPQSEWRRLLARPDEAQAVSADLRAVLELAEHWQHATDGAFHPGADALGAVWSRAAGRGHLPDPAELAEVVIAIQGPLWTVHSDGRVTVHTLLPLGANALAKGYVVDQMAERAFAQAEVQAVLVNAGGDLRTLGGRGLQVAVADPFTARDDASPLTRVQVQNAALATSGQAHRGWHVGQRWYSHLLDPRTGQPVMEVPGVTVVAPLAVTADALATALSVLNVAAGLALADRTPGAAALIVTEGGIQHTSRRWAALTSG</sequence>
<dbReference type="PANTHER" id="PTHR30040">
    <property type="entry name" value="THIAMINE BIOSYNTHESIS LIPOPROTEIN APBE"/>
    <property type="match status" value="1"/>
</dbReference>
<evidence type="ECO:0000256" key="5">
    <source>
        <dbReference type="ARBA" id="ARBA00022679"/>
    </source>
</evidence>
<evidence type="ECO:0000256" key="4">
    <source>
        <dbReference type="ARBA" id="ARBA00022630"/>
    </source>
</evidence>
<dbReference type="RefSeq" id="WP_380041187.1">
    <property type="nucleotide sequence ID" value="NZ_JBHSEH010000022.1"/>
</dbReference>
<dbReference type="SUPFAM" id="SSF143631">
    <property type="entry name" value="ApbE-like"/>
    <property type="match status" value="1"/>
</dbReference>
<keyword evidence="4 11" id="KW-0285">Flavoprotein</keyword>
<evidence type="ECO:0000256" key="2">
    <source>
        <dbReference type="ARBA" id="ARBA00011955"/>
    </source>
</evidence>
<evidence type="ECO:0000256" key="9">
    <source>
        <dbReference type="ARBA" id="ARBA00031306"/>
    </source>
</evidence>
<comment type="caution">
    <text evidence="12">The sequence shown here is derived from an EMBL/GenBank/DDBJ whole genome shotgun (WGS) entry which is preliminary data.</text>
</comment>
<accession>A0ABV8XRR6</accession>
<dbReference type="Pfam" id="PF02424">
    <property type="entry name" value="ApbE"/>
    <property type="match status" value="1"/>
</dbReference>
<evidence type="ECO:0000256" key="3">
    <source>
        <dbReference type="ARBA" id="ARBA00016337"/>
    </source>
</evidence>
<evidence type="ECO:0000313" key="12">
    <source>
        <dbReference type="EMBL" id="MFC4427574.1"/>
    </source>
</evidence>
<organism evidence="12 13">
    <name type="scientific">Deinococcus navajonensis</name>
    <dbReference type="NCBI Taxonomy" id="309884"/>
    <lineage>
        <taxon>Bacteria</taxon>
        <taxon>Thermotogati</taxon>
        <taxon>Deinococcota</taxon>
        <taxon>Deinococci</taxon>
        <taxon>Deinococcales</taxon>
        <taxon>Deinococcaceae</taxon>
        <taxon>Deinococcus</taxon>
    </lineage>
</organism>
<evidence type="ECO:0000256" key="10">
    <source>
        <dbReference type="ARBA" id="ARBA00048540"/>
    </source>
</evidence>
<keyword evidence="13" id="KW-1185">Reference proteome</keyword>
<reference evidence="13" key="1">
    <citation type="journal article" date="2019" name="Int. J. Syst. Evol. Microbiol.">
        <title>The Global Catalogue of Microorganisms (GCM) 10K type strain sequencing project: providing services to taxonomists for standard genome sequencing and annotation.</title>
        <authorList>
            <consortium name="The Broad Institute Genomics Platform"/>
            <consortium name="The Broad Institute Genome Sequencing Center for Infectious Disease"/>
            <person name="Wu L."/>
            <person name="Ma J."/>
        </authorList>
    </citation>
    <scope>NUCLEOTIDE SEQUENCE [LARGE SCALE GENOMIC DNA]</scope>
    <source>
        <strain evidence="13">CCUG 56029</strain>
    </source>
</reference>
<dbReference type="GO" id="GO:0016740">
    <property type="term" value="F:transferase activity"/>
    <property type="evidence" value="ECO:0007669"/>
    <property type="project" value="UniProtKB-KW"/>
</dbReference>
<dbReference type="EC" id="2.7.1.180" evidence="2 11"/>
<dbReference type="InterPro" id="IPR003374">
    <property type="entry name" value="ApbE-like_sf"/>
</dbReference>
<comment type="cofactor">
    <cofactor evidence="1">
        <name>Mg(2+)</name>
        <dbReference type="ChEBI" id="CHEBI:18420"/>
    </cofactor>
</comment>
<evidence type="ECO:0000256" key="11">
    <source>
        <dbReference type="PIRNR" id="PIRNR006268"/>
    </source>
</evidence>
<evidence type="ECO:0000313" key="13">
    <source>
        <dbReference type="Proteomes" id="UP001595998"/>
    </source>
</evidence>
<keyword evidence="7 11" id="KW-0274">FAD</keyword>
<gene>
    <name evidence="12" type="ORF">ACFOZ9_15250</name>
</gene>
<dbReference type="InterPro" id="IPR024932">
    <property type="entry name" value="ApbE"/>
</dbReference>